<name>W9DLW4_9PSEU</name>
<proteinExistence type="predicted"/>
<dbReference type="AlphaFoldDB" id="W9DLW4"/>
<dbReference type="CDD" id="cd00093">
    <property type="entry name" value="HTH_XRE"/>
    <property type="match status" value="1"/>
</dbReference>
<reference evidence="2 3" key="1">
    <citation type="submission" date="2013-08" db="EMBL/GenBank/DDBJ databases">
        <authorList>
            <consortium name="DOE Joint Genome Institute"/>
            <person name="Klenk H.-P."/>
            <person name="Huntemann M."/>
            <person name="Han J."/>
            <person name="Chen A."/>
            <person name="Kyrpides N."/>
            <person name="Mavromatis K."/>
            <person name="Markowitz V."/>
            <person name="Palaniappan K."/>
            <person name="Ivanova N."/>
            <person name="Schaumberg A."/>
            <person name="Pati A."/>
            <person name="Liolios K."/>
            <person name="Nordberg H.P."/>
            <person name="Cantor M.N."/>
            <person name="Hua S.X."/>
            <person name="Woyke T."/>
        </authorList>
    </citation>
    <scope>NUCLEOTIDE SEQUENCE [LARGE SCALE GENOMIC DNA]</scope>
    <source>
        <strain evidence="2 3">YIM 93223</strain>
    </source>
</reference>
<dbReference type="GO" id="GO:0003677">
    <property type="term" value="F:DNA binding"/>
    <property type="evidence" value="ECO:0007669"/>
    <property type="project" value="InterPro"/>
</dbReference>
<dbReference type="Proteomes" id="UP000054357">
    <property type="component" value="Unassembled WGS sequence"/>
</dbReference>
<feature type="domain" description="HTH cro/C1-type" evidence="1">
    <location>
        <begin position="17"/>
        <end position="76"/>
    </location>
</feature>
<dbReference type="EMBL" id="AZAK01000001">
    <property type="protein sequence ID" value="ETA66374.1"/>
    <property type="molecule type" value="Genomic_DNA"/>
</dbReference>
<sequence>MKGYDPLGVLSPLATLLSERRNQRNLKQSELAECMTQHGDRVTQGMISGWERGHSIPSERYWPSLERCLGVTPDDLGSCFAASESERALLREKALPKETREALAKIVRDLIAAHEREAQEVPGGGADTDA</sequence>
<evidence type="ECO:0000313" key="3">
    <source>
        <dbReference type="Proteomes" id="UP000054357"/>
    </source>
</evidence>
<protein>
    <submittedName>
        <fullName evidence="2">Helix-turn-helix protein</fullName>
    </submittedName>
</protein>
<evidence type="ECO:0000313" key="2">
    <source>
        <dbReference type="EMBL" id="ETA66374.1"/>
    </source>
</evidence>
<dbReference type="SMART" id="SM00530">
    <property type="entry name" value="HTH_XRE"/>
    <property type="match status" value="1"/>
</dbReference>
<accession>W9DLW4</accession>
<dbReference type="Pfam" id="PF01381">
    <property type="entry name" value="HTH_3"/>
    <property type="match status" value="1"/>
</dbReference>
<dbReference type="HOGENOM" id="CLU_1933596_0_0_11"/>
<dbReference type="OrthoDB" id="3851368at2"/>
<dbReference type="InterPro" id="IPR001387">
    <property type="entry name" value="Cro/C1-type_HTH"/>
</dbReference>
<dbReference type="Gene3D" id="1.10.260.40">
    <property type="entry name" value="lambda repressor-like DNA-binding domains"/>
    <property type="match status" value="1"/>
</dbReference>
<dbReference type="SUPFAM" id="SSF47413">
    <property type="entry name" value="lambda repressor-like DNA-binding domains"/>
    <property type="match status" value="1"/>
</dbReference>
<comment type="caution">
    <text evidence="2">The sequence shown here is derived from an EMBL/GenBank/DDBJ whole genome shotgun (WGS) entry which is preliminary data.</text>
</comment>
<dbReference type="InterPro" id="IPR010982">
    <property type="entry name" value="Lambda_DNA-bd_dom_sf"/>
</dbReference>
<organism evidence="2 3">
    <name type="scientific">Haloechinothrix halophila YIM 93223</name>
    <dbReference type="NCBI Taxonomy" id="592678"/>
    <lineage>
        <taxon>Bacteria</taxon>
        <taxon>Bacillati</taxon>
        <taxon>Actinomycetota</taxon>
        <taxon>Actinomycetes</taxon>
        <taxon>Pseudonocardiales</taxon>
        <taxon>Pseudonocardiaceae</taxon>
        <taxon>Haloechinothrix</taxon>
    </lineage>
</organism>
<gene>
    <name evidence="2" type="ORF">AmyhaDRAFT_0128</name>
</gene>
<dbReference type="PROSITE" id="PS50943">
    <property type="entry name" value="HTH_CROC1"/>
    <property type="match status" value="1"/>
</dbReference>
<keyword evidence="3" id="KW-1185">Reference proteome</keyword>
<evidence type="ECO:0000259" key="1">
    <source>
        <dbReference type="PROSITE" id="PS50943"/>
    </source>
</evidence>